<comment type="caution">
    <text evidence="4">The sequence shown here is derived from an EMBL/GenBank/DDBJ whole genome shotgun (WGS) entry which is preliminary data.</text>
</comment>
<organism evidence="4 5">
    <name type="scientific">Photobacterium arenosum</name>
    <dbReference type="NCBI Taxonomy" id="2774143"/>
    <lineage>
        <taxon>Bacteria</taxon>
        <taxon>Pseudomonadati</taxon>
        <taxon>Pseudomonadota</taxon>
        <taxon>Gammaproteobacteria</taxon>
        <taxon>Vibrionales</taxon>
        <taxon>Vibrionaceae</taxon>
        <taxon>Photobacterium</taxon>
    </lineage>
</organism>
<protein>
    <recommendedName>
        <fullName evidence="1">diguanylate cyclase</fullName>
        <ecNumber evidence="1">2.7.7.65</ecNumber>
    </recommendedName>
</protein>
<dbReference type="EMBL" id="JACYTP010000003">
    <property type="protein sequence ID" value="MBD8512417.1"/>
    <property type="molecule type" value="Genomic_DNA"/>
</dbReference>
<dbReference type="Gene3D" id="3.30.70.270">
    <property type="match status" value="1"/>
</dbReference>
<proteinExistence type="predicted"/>
<name>A0ABR9BIN4_9GAMM</name>
<dbReference type="SUPFAM" id="SSF55073">
    <property type="entry name" value="Nucleotide cyclase"/>
    <property type="match status" value="1"/>
</dbReference>
<dbReference type="EC" id="2.7.7.65" evidence="1"/>
<dbReference type="NCBIfam" id="TIGR00254">
    <property type="entry name" value="GGDEF"/>
    <property type="match status" value="1"/>
</dbReference>
<dbReference type="Pfam" id="PF00990">
    <property type="entry name" value="GGDEF"/>
    <property type="match status" value="1"/>
</dbReference>
<dbReference type="Proteomes" id="UP000649768">
    <property type="component" value="Unassembled WGS sequence"/>
</dbReference>
<evidence type="ECO:0000313" key="4">
    <source>
        <dbReference type="EMBL" id="MBD8512417.1"/>
    </source>
</evidence>
<accession>A0ABR9BIN4</accession>
<keyword evidence="2" id="KW-0175">Coiled coil</keyword>
<keyword evidence="5" id="KW-1185">Reference proteome</keyword>
<evidence type="ECO:0000256" key="2">
    <source>
        <dbReference type="SAM" id="Coils"/>
    </source>
</evidence>
<sequence>MSLNDSHETDDGMTDEFLTSTQTLRKAIPLMIKHKVPTTPVNYALWYSYTTNQNPILTQAIDQSLAQYGHCPPSLSDSLYRTHLAHHPASEQGQVSHSLQAIMDELCHTMNGSQKETQAFHQALSRTCQRLSQKADQGVNVHEANDLVQELLDESRHMHQSSTLMNQQLENANKEIENLRKALKDSLKCANEDPLTGLLNRRAFQQDLSSCIQHGTPFSLVLLDIDNFKTFNDEFGHLMGDKVLCSVARHLQFWCEQGMQAYRYGGEEFVIILPGTNLQQSRDKAEKLRKTLSGIAVQDKQSGNTVSSITASFGIAEQTGKENGLAVLARADKYLLQAKNLGRNRVLPVL</sequence>
<evidence type="ECO:0000259" key="3">
    <source>
        <dbReference type="PROSITE" id="PS50887"/>
    </source>
</evidence>
<dbReference type="PANTHER" id="PTHR45138:SF2">
    <property type="entry name" value="DIGUANYLATE CYCLASE VDCA"/>
    <property type="match status" value="1"/>
</dbReference>
<dbReference type="InterPro" id="IPR043128">
    <property type="entry name" value="Rev_trsase/Diguanyl_cyclase"/>
</dbReference>
<dbReference type="SMART" id="SM00267">
    <property type="entry name" value="GGDEF"/>
    <property type="match status" value="1"/>
</dbReference>
<dbReference type="InterPro" id="IPR029787">
    <property type="entry name" value="Nucleotide_cyclase"/>
</dbReference>
<gene>
    <name evidence="4" type="ORF">IFO68_06895</name>
</gene>
<feature type="coiled-coil region" evidence="2">
    <location>
        <begin position="162"/>
        <end position="193"/>
    </location>
</feature>
<dbReference type="PANTHER" id="PTHR45138">
    <property type="entry name" value="REGULATORY COMPONENTS OF SENSORY TRANSDUCTION SYSTEM"/>
    <property type="match status" value="1"/>
</dbReference>
<feature type="domain" description="GGDEF" evidence="3">
    <location>
        <begin position="216"/>
        <end position="350"/>
    </location>
</feature>
<evidence type="ECO:0000313" key="5">
    <source>
        <dbReference type="Proteomes" id="UP000649768"/>
    </source>
</evidence>
<dbReference type="RefSeq" id="WP_192015218.1">
    <property type="nucleotide sequence ID" value="NZ_JACYTP010000003.1"/>
</dbReference>
<dbReference type="InterPro" id="IPR050469">
    <property type="entry name" value="Diguanylate_Cyclase"/>
</dbReference>
<dbReference type="CDD" id="cd01949">
    <property type="entry name" value="GGDEF"/>
    <property type="match status" value="1"/>
</dbReference>
<reference evidence="4 5" key="1">
    <citation type="submission" date="2020-09" db="EMBL/GenBank/DDBJ databases">
        <title>Photobacterium sp. CAU 1568 isolated from sand of Sido Beach.</title>
        <authorList>
            <person name="Kim W."/>
        </authorList>
    </citation>
    <scope>NUCLEOTIDE SEQUENCE [LARGE SCALE GENOMIC DNA]</scope>
    <source>
        <strain evidence="4 5">CAU 1568</strain>
    </source>
</reference>
<evidence type="ECO:0000256" key="1">
    <source>
        <dbReference type="ARBA" id="ARBA00012528"/>
    </source>
</evidence>
<dbReference type="PROSITE" id="PS50887">
    <property type="entry name" value="GGDEF"/>
    <property type="match status" value="1"/>
</dbReference>
<dbReference type="InterPro" id="IPR000160">
    <property type="entry name" value="GGDEF_dom"/>
</dbReference>